<dbReference type="UniPathway" id="UPA00344"/>
<evidence type="ECO:0000256" key="4">
    <source>
        <dbReference type="ARBA" id="ARBA00010763"/>
    </source>
</evidence>
<dbReference type="RefSeq" id="WP_071164518.1">
    <property type="nucleotide sequence ID" value="NZ_CP017812.1"/>
</dbReference>
<dbReference type="GO" id="GO:0061599">
    <property type="term" value="F:molybdopterin molybdotransferase activity"/>
    <property type="evidence" value="ECO:0007669"/>
    <property type="project" value="UniProtKB-UniRule"/>
</dbReference>
<proteinExistence type="inferred from homology"/>
<comment type="catalytic activity">
    <reaction evidence="10">
        <text>adenylyl-molybdopterin + molybdate = Mo-molybdopterin + AMP + H(+)</text>
        <dbReference type="Rhea" id="RHEA:35047"/>
        <dbReference type="ChEBI" id="CHEBI:15378"/>
        <dbReference type="ChEBI" id="CHEBI:36264"/>
        <dbReference type="ChEBI" id="CHEBI:62727"/>
        <dbReference type="ChEBI" id="CHEBI:71302"/>
        <dbReference type="ChEBI" id="CHEBI:456215"/>
        <dbReference type="EC" id="2.10.1.1"/>
    </reaction>
</comment>
<name>A0A1D9ML71_9ACTO</name>
<dbReference type="NCBIfam" id="TIGR00177">
    <property type="entry name" value="molyb_syn"/>
    <property type="match status" value="1"/>
</dbReference>
<dbReference type="InterPro" id="IPR005110">
    <property type="entry name" value="MoeA_linker/N"/>
</dbReference>
<dbReference type="GO" id="GO:0005829">
    <property type="term" value="C:cytosol"/>
    <property type="evidence" value="ECO:0007669"/>
    <property type="project" value="TreeGrafter"/>
</dbReference>
<dbReference type="EMBL" id="CP017812">
    <property type="protein sequence ID" value="AOZ73054.1"/>
    <property type="molecule type" value="Genomic_DNA"/>
</dbReference>
<dbReference type="SUPFAM" id="SSF63867">
    <property type="entry name" value="MoeA C-terminal domain-like"/>
    <property type="match status" value="1"/>
</dbReference>
<keyword evidence="5 11" id="KW-0500">Molybdenum</keyword>
<dbReference type="InterPro" id="IPR005111">
    <property type="entry name" value="MoeA_C_domain_IV"/>
</dbReference>
<reference evidence="13 14" key="1">
    <citation type="submission" date="2016-10" db="EMBL/GenBank/DDBJ databases">
        <title>Actinomyces aegypiusis sp. nov., isolated from the Aegypius monachus in Qinghai Tibet Plateau China.</title>
        <authorList>
            <person name="Wang Y."/>
        </authorList>
    </citation>
    <scope>NUCLEOTIDE SEQUENCE [LARGE SCALE GENOMIC DNA]</scope>
    <source>
        <strain evidence="13 14">VUL4_3</strain>
    </source>
</reference>
<evidence type="ECO:0000256" key="2">
    <source>
        <dbReference type="ARBA" id="ARBA00002901"/>
    </source>
</evidence>
<dbReference type="Gene3D" id="3.40.980.10">
    <property type="entry name" value="MoaB/Mog-like domain"/>
    <property type="match status" value="1"/>
</dbReference>
<protein>
    <recommendedName>
        <fullName evidence="11">Molybdopterin molybdenumtransferase</fullName>
        <ecNumber evidence="11">2.10.1.1</ecNumber>
    </recommendedName>
</protein>
<evidence type="ECO:0000313" key="14">
    <source>
        <dbReference type="Proteomes" id="UP000176288"/>
    </source>
</evidence>
<dbReference type="EC" id="2.10.1.1" evidence="11"/>
<dbReference type="STRING" id="1912795.BK816_06935"/>
<dbReference type="PANTHER" id="PTHR10192:SF5">
    <property type="entry name" value="GEPHYRIN"/>
    <property type="match status" value="1"/>
</dbReference>
<dbReference type="KEGG" id="avu:BK816_06935"/>
<sequence>MMNPLSVESYLEKILAPISPSKVVTVPLLEAVGMVAAEDMAAKLSVPPFTNSAMDGFAFNSADLSAELPFTLQVVGEVAAGSGEALRCEAGQAIRIMTGAPLPAGANTVVPVELTDQEPGPADLPQAVQVRESVKPGANVRQAGENVQPGDIVVKRGDVLSPAALSALASVGFGQVPVYSRPRVAVISTGDELVPAGVEPGAGQIPDSNSVLLSSLLSQQGYEVQVTPIASDSPEQLLAALQDLANEVDLIISTGGVSAGVYDVVKAATSQLGVDFTKVAMQPGKPQGFGMVNAAGKQIPFVALPGNPVSVFVSFHLFVTPVLATLQGRSGDALTWLEAKQISARIVHEVKSPKGRRQFFPVRFLRDEDGLCCERTHALGSGSHLVATLAQAQGLAIIPAETLQLPADTELPVIDLRLPWF</sequence>
<evidence type="ECO:0000256" key="11">
    <source>
        <dbReference type="RuleBase" id="RU365090"/>
    </source>
</evidence>
<dbReference type="GO" id="GO:0006777">
    <property type="term" value="P:Mo-molybdopterin cofactor biosynthetic process"/>
    <property type="evidence" value="ECO:0007669"/>
    <property type="project" value="UniProtKB-UniRule"/>
</dbReference>
<evidence type="ECO:0000256" key="8">
    <source>
        <dbReference type="ARBA" id="ARBA00022842"/>
    </source>
</evidence>
<dbReference type="NCBIfam" id="NF045515">
    <property type="entry name" value="Glp_gephyrin"/>
    <property type="match status" value="1"/>
</dbReference>
<dbReference type="FunFam" id="3.40.980.10:FF:000004">
    <property type="entry name" value="Molybdopterin molybdenumtransferase"/>
    <property type="match status" value="1"/>
</dbReference>
<dbReference type="FunFam" id="2.170.190.11:FF:000001">
    <property type="entry name" value="Molybdopterin molybdenumtransferase"/>
    <property type="match status" value="1"/>
</dbReference>
<evidence type="ECO:0000256" key="10">
    <source>
        <dbReference type="ARBA" id="ARBA00047317"/>
    </source>
</evidence>
<evidence type="ECO:0000256" key="3">
    <source>
        <dbReference type="ARBA" id="ARBA00005046"/>
    </source>
</evidence>
<dbReference type="PANTHER" id="PTHR10192">
    <property type="entry name" value="MOLYBDOPTERIN BIOSYNTHESIS PROTEIN"/>
    <property type="match status" value="1"/>
</dbReference>
<gene>
    <name evidence="13" type="ORF">BK816_06935</name>
</gene>
<dbReference type="InterPro" id="IPR001453">
    <property type="entry name" value="MoaB/Mog_dom"/>
</dbReference>
<dbReference type="AlphaFoldDB" id="A0A1D9ML71"/>
<dbReference type="SUPFAM" id="SSF53218">
    <property type="entry name" value="Molybdenum cofactor biosynthesis proteins"/>
    <property type="match status" value="1"/>
</dbReference>
<accession>A0A1D9ML71</accession>
<comment type="similarity">
    <text evidence="4 11">Belongs to the MoeA family.</text>
</comment>
<comment type="cofactor">
    <cofactor evidence="1 11">
        <name>Mg(2+)</name>
        <dbReference type="ChEBI" id="CHEBI:18420"/>
    </cofactor>
</comment>
<dbReference type="SMART" id="SM00852">
    <property type="entry name" value="MoCF_biosynth"/>
    <property type="match status" value="1"/>
</dbReference>
<comment type="function">
    <text evidence="2 11">Catalyzes the insertion of molybdate into adenylated molybdopterin with the concomitant release of AMP.</text>
</comment>
<keyword evidence="7 11" id="KW-0479">Metal-binding</keyword>
<dbReference type="Gene3D" id="2.170.190.11">
    <property type="entry name" value="Molybdopterin biosynthesis moea protein, domain 3"/>
    <property type="match status" value="1"/>
</dbReference>
<organism evidence="13 14">
    <name type="scientific">Boudabousia tangfeifanii</name>
    <dbReference type="NCBI Taxonomy" id="1912795"/>
    <lineage>
        <taxon>Bacteria</taxon>
        <taxon>Bacillati</taxon>
        <taxon>Actinomycetota</taxon>
        <taxon>Actinomycetes</taxon>
        <taxon>Actinomycetales</taxon>
        <taxon>Actinomycetaceae</taxon>
        <taxon>Boudabousia</taxon>
    </lineage>
</organism>
<evidence type="ECO:0000256" key="9">
    <source>
        <dbReference type="ARBA" id="ARBA00023150"/>
    </source>
</evidence>
<dbReference type="InterPro" id="IPR036135">
    <property type="entry name" value="MoeA_linker/N_sf"/>
</dbReference>
<keyword evidence="8 11" id="KW-0460">Magnesium</keyword>
<dbReference type="GO" id="GO:0046872">
    <property type="term" value="F:metal ion binding"/>
    <property type="evidence" value="ECO:0007669"/>
    <property type="project" value="UniProtKB-UniRule"/>
</dbReference>
<dbReference type="Pfam" id="PF00994">
    <property type="entry name" value="MoCF_biosynth"/>
    <property type="match status" value="1"/>
</dbReference>
<evidence type="ECO:0000256" key="7">
    <source>
        <dbReference type="ARBA" id="ARBA00022723"/>
    </source>
</evidence>
<comment type="pathway">
    <text evidence="3 11">Cofactor biosynthesis; molybdopterin biosynthesis.</text>
</comment>
<dbReference type="SUPFAM" id="SSF63882">
    <property type="entry name" value="MoeA N-terminal region -like"/>
    <property type="match status" value="1"/>
</dbReference>
<dbReference type="Pfam" id="PF03454">
    <property type="entry name" value="MoeA_C"/>
    <property type="match status" value="1"/>
</dbReference>
<evidence type="ECO:0000256" key="5">
    <source>
        <dbReference type="ARBA" id="ARBA00022505"/>
    </source>
</evidence>
<feature type="domain" description="MoaB/Mog" evidence="12">
    <location>
        <begin position="185"/>
        <end position="325"/>
    </location>
</feature>
<dbReference type="InterPro" id="IPR038987">
    <property type="entry name" value="MoeA-like"/>
</dbReference>
<dbReference type="CDD" id="cd00887">
    <property type="entry name" value="MoeA"/>
    <property type="match status" value="1"/>
</dbReference>
<evidence type="ECO:0000313" key="13">
    <source>
        <dbReference type="EMBL" id="AOZ73054.1"/>
    </source>
</evidence>
<keyword evidence="6 11" id="KW-0808">Transferase</keyword>
<dbReference type="InterPro" id="IPR036425">
    <property type="entry name" value="MoaB/Mog-like_dom_sf"/>
</dbReference>
<dbReference type="InterPro" id="IPR036688">
    <property type="entry name" value="MoeA_C_domain_IV_sf"/>
</dbReference>
<dbReference type="Gene3D" id="2.40.340.10">
    <property type="entry name" value="MoeA, C-terminal, domain IV"/>
    <property type="match status" value="1"/>
</dbReference>
<dbReference type="OrthoDB" id="9804758at2"/>
<evidence type="ECO:0000259" key="12">
    <source>
        <dbReference type="SMART" id="SM00852"/>
    </source>
</evidence>
<evidence type="ECO:0000256" key="1">
    <source>
        <dbReference type="ARBA" id="ARBA00001946"/>
    </source>
</evidence>
<dbReference type="Pfam" id="PF03453">
    <property type="entry name" value="MoeA_N"/>
    <property type="match status" value="1"/>
</dbReference>
<keyword evidence="9 11" id="KW-0501">Molybdenum cofactor biosynthesis</keyword>
<keyword evidence="14" id="KW-1185">Reference proteome</keyword>
<dbReference type="Proteomes" id="UP000176288">
    <property type="component" value="Chromosome"/>
</dbReference>
<evidence type="ECO:0000256" key="6">
    <source>
        <dbReference type="ARBA" id="ARBA00022679"/>
    </source>
</evidence>
<dbReference type="Gene3D" id="3.90.105.10">
    <property type="entry name" value="Molybdopterin biosynthesis moea protein, domain 2"/>
    <property type="match status" value="1"/>
</dbReference>